<dbReference type="Gene3D" id="3.40.50.300">
    <property type="entry name" value="P-loop containing nucleotide triphosphate hydrolases"/>
    <property type="match status" value="2"/>
</dbReference>
<dbReference type="Pfam" id="PF00271">
    <property type="entry name" value="Helicase_C"/>
    <property type="match status" value="1"/>
</dbReference>
<proteinExistence type="predicted"/>
<evidence type="ECO:0000313" key="8">
    <source>
        <dbReference type="Proteomes" id="UP001208689"/>
    </source>
</evidence>
<keyword evidence="4" id="KW-0067">ATP-binding</keyword>
<evidence type="ECO:0000313" key="7">
    <source>
        <dbReference type="EMBL" id="UYP48513.1"/>
    </source>
</evidence>
<dbReference type="EC" id="3.6.4.13" evidence="7"/>
<dbReference type="Proteomes" id="UP001208689">
    <property type="component" value="Chromosome"/>
</dbReference>
<dbReference type="Gene3D" id="1.20.1320.20">
    <property type="entry name" value="hef helicase domain"/>
    <property type="match status" value="1"/>
</dbReference>
<dbReference type="InterPro" id="IPR001650">
    <property type="entry name" value="Helicase_C-like"/>
</dbReference>
<evidence type="ECO:0000256" key="1">
    <source>
        <dbReference type="ARBA" id="ARBA00022741"/>
    </source>
</evidence>
<dbReference type="SUPFAM" id="SSF52540">
    <property type="entry name" value="P-loop containing nucleoside triphosphate hydrolases"/>
    <property type="match status" value="1"/>
</dbReference>
<evidence type="ECO:0000256" key="3">
    <source>
        <dbReference type="ARBA" id="ARBA00022806"/>
    </source>
</evidence>
<keyword evidence="1" id="KW-0547">Nucleotide-binding</keyword>
<organism evidence="7 8">
    <name type="scientific">Candidatus Lokiarchaeum ossiferum</name>
    <dbReference type="NCBI Taxonomy" id="2951803"/>
    <lineage>
        <taxon>Archaea</taxon>
        <taxon>Promethearchaeati</taxon>
        <taxon>Promethearchaeota</taxon>
        <taxon>Promethearchaeia</taxon>
        <taxon>Promethearchaeales</taxon>
        <taxon>Promethearchaeaceae</taxon>
        <taxon>Candidatus Lokiarchaeum</taxon>
    </lineage>
</organism>
<dbReference type="SMART" id="SM00490">
    <property type="entry name" value="HELICc"/>
    <property type="match status" value="1"/>
</dbReference>
<dbReference type="Pfam" id="PF00270">
    <property type="entry name" value="DEAD"/>
    <property type="match status" value="1"/>
</dbReference>
<dbReference type="PROSITE" id="PS51192">
    <property type="entry name" value="HELICASE_ATP_BIND_1"/>
    <property type="match status" value="1"/>
</dbReference>
<sequence>MIQQALTPTNPKTKLHSQFIPYLKNEKINPREYQIKISDRAFKENLMVVIPTGLGKTFIGTLTMLHFLTNPSYPNPTIIFLAPTRPLINQHYQSHIEILDTEKISLLQLTGQIKPTKRQEVFQLKIGKILFMTPQTLRNDLENKLYTLSKVDLIIFDEAHRASGNYAYCSIADHYVKENIQGRIMALTASPGSSNKKQLEIMENLHISKNNIEFRDLKHAEVQQYTFDKEEIDIGVQMSPFMMKVHSSLVELKNHTVAGYMELLLNYDSSAPTNPNLYHLGFCADKMKSLPSALKKEGVNERELRILISTNARLMKILKLINDLESQGLEVVLNTLEKMYEKIQKGKASMADRFLSSEIQISQIYQALQIEKYQNPKLLEHPKIIQLRSILKSQFEDNSSSRILIFVKLRATIKSILKKIRSIPHCRPQKFVGQASKKGDEGLKQKDQIKLTNDFKSGKYNVLIATNVAEEGLDIAECNVVVFFDNSASVIQLIQRAGRTGRSGKGKVIYLYTIGTSDERNHLIAKRKKDQFKKKFEIKPVLDSKIKAKQVSKKLNGKLPILYSKEITSLSEVKENKIRSNKTHSIQISPEVNDLYELESSLSLNFGLILKSSEFDIYISAKKVKIGFDILNASEIEIDANNFLFLKSIKNKQISVNKYLIFLDISNILPEEQKLLAQRVKEFRDLLQINLVLFKDIATLHIKIRTILKKFAKDHF</sequence>
<dbReference type="InterPro" id="IPR014001">
    <property type="entry name" value="Helicase_ATP-bd"/>
</dbReference>
<dbReference type="InterPro" id="IPR011545">
    <property type="entry name" value="DEAD/DEAH_box_helicase_dom"/>
</dbReference>
<dbReference type="SMART" id="SM00487">
    <property type="entry name" value="DEXDc"/>
    <property type="match status" value="1"/>
</dbReference>
<keyword evidence="3 7" id="KW-0347">Helicase</keyword>
<evidence type="ECO:0000256" key="2">
    <source>
        <dbReference type="ARBA" id="ARBA00022801"/>
    </source>
</evidence>
<dbReference type="InterPro" id="IPR027417">
    <property type="entry name" value="P-loop_NTPase"/>
</dbReference>
<evidence type="ECO:0000259" key="6">
    <source>
        <dbReference type="PROSITE" id="PS51194"/>
    </source>
</evidence>
<dbReference type="PANTHER" id="PTHR14025:SF20">
    <property type="entry name" value="FANCONI ANEMIA GROUP M PROTEIN"/>
    <property type="match status" value="1"/>
</dbReference>
<dbReference type="GO" id="GO:0003724">
    <property type="term" value="F:RNA helicase activity"/>
    <property type="evidence" value="ECO:0007669"/>
    <property type="project" value="UniProtKB-EC"/>
</dbReference>
<accession>A0ABY6HYP5</accession>
<dbReference type="GO" id="GO:0016787">
    <property type="term" value="F:hydrolase activity"/>
    <property type="evidence" value="ECO:0007669"/>
    <property type="project" value="UniProtKB-KW"/>
</dbReference>
<feature type="domain" description="Helicase C-terminal" evidence="6">
    <location>
        <begin position="383"/>
        <end position="547"/>
    </location>
</feature>
<keyword evidence="2 7" id="KW-0378">Hydrolase</keyword>
<evidence type="ECO:0000256" key="4">
    <source>
        <dbReference type="ARBA" id="ARBA00022840"/>
    </source>
</evidence>
<evidence type="ECO:0000259" key="5">
    <source>
        <dbReference type="PROSITE" id="PS51192"/>
    </source>
</evidence>
<reference evidence="7" key="1">
    <citation type="submission" date="2022-09" db="EMBL/GenBank/DDBJ databases">
        <title>Actin cytoskeleton and complex cell architecture in an #Asgard archaeon.</title>
        <authorList>
            <person name="Ponce Toledo R.I."/>
            <person name="Schleper C."/>
            <person name="Rodrigues Oliveira T."/>
            <person name="Wollweber F."/>
            <person name="Xu J."/>
            <person name="Rittmann S."/>
            <person name="Klingl A."/>
            <person name="Pilhofer M."/>
        </authorList>
    </citation>
    <scope>NUCLEOTIDE SEQUENCE</scope>
    <source>
        <strain evidence="7">B-35</strain>
    </source>
</reference>
<dbReference type="PROSITE" id="PS51194">
    <property type="entry name" value="HELICASE_CTER"/>
    <property type="match status" value="1"/>
</dbReference>
<dbReference type="EMBL" id="CP104013">
    <property type="protein sequence ID" value="UYP48513.1"/>
    <property type="molecule type" value="Genomic_DNA"/>
</dbReference>
<dbReference type="PANTHER" id="PTHR14025">
    <property type="entry name" value="FANCONI ANEMIA GROUP M FANCM FAMILY MEMBER"/>
    <property type="match status" value="1"/>
</dbReference>
<gene>
    <name evidence="7" type="ORF">NEF87_004798</name>
</gene>
<name>A0ABY6HYP5_9ARCH</name>
<protein>
    <submittedName>
        <fullName evidence="7">ATP-dependent RNA helicase SrmB</fullName>
        <ecNumber evidence="7">3.6.4.13</ecNumber>
    </submittedName>
</protein>
<keyword evidence="8" id="KW-1185">Reference proteome</keyword>
<feature type="domain" description="Helicase ATP-binding" evidence="5">
    <location>
        <begin position="37"/>
        <end position="209"/>
    </location>
</feature>